<organism evidence="2 3">
    <name type="scientific">Brachybacterium halotolerans</name>
    <dbReference type="NCBI Taxonomy" id="2795215"/>
    <lineage>
        <taxon>Bacteria</taxon>
        <taxon>Bacillati</taxon>
        <taxon>Actinomycetota</taxon>
        <taxon>Actinomycetes</taxon>
        <taxon>Micrococcales</taxon>
        <taxon>Dermabacteraceae</taxon>
        <taxon>Brachybacterium</taxon>
    </lineage>
</organism>
<accession>A0ABS1B997</accession>
<evidence type="ECO:0008006" key="4">
    <source>
        <dbReference type="Google" id="ProtNLM"/>
    </source>
</evidence>
<dbReference type="Pfam" id="PF18844">
    <property type="entry name" value="baeRF_family2"/>
    <property type="match status" value="1"/>
</dbReference>
<dbReference type="InterPro" id="IPR040701">
    <property type="entry name" value="Bact_RF_family2"/>
</dbReference>
<feature type="region of interest" description="Disordered" evidence="1">
    <location>
        <begin position="359"/>
        <end position="380"/>
    </location>
</feature>
<reference evidence="2 3" key="1">
    <citation type="submission" date="2020-12" db="EMBL/GenBank/DDBJ databases">
        <title>Brachybacterium sp. MASK1Z-5, whole genome shotgun sequence.</title>
        <authorList>
            <person name="Tuo L."/>
        </authorList>
    </citation>
    <scope>NUCLEOTIDE SEQUENCE [LARGE SCALE GENOMIC DNA]</scope>
    <source>
        <strain evidence="2 3">MASK1Z-5</strain>
    </source>
</reference>
<dbReference type="Proteomes" id="UP000612352">
    <property type="component" value="Unassembled WGS sequence"/>
</dbReference>
<comment type="caution">
    <text evidence="2">The sequence shown here is derived from an EMBL/GenBank/DDBJ whole genome shotgun (WGS) entry which is preliminary data.</text>
</comment>
<evidence type="ECO:0000256" key="1">
    <source>
        <dbReference type="SAM" id="MobiDB-lite"/>
    </source>
</evidence>
<evidence type="ECO:0000313" key="2">
    <source>
        <dbReference type="EMBL" id="MBK0331087.1"/>
    </source>
</evidence>
<evidence type="ECO:0000313" key="3">
    <source>
        <dbReference type="Proteomes" id="UP000612352"/>
    </source>
</evidence>
<keyword evidence="3" id="KW-1185">Reference proteome</keyword>
<dbReference type="EMBL" id="JAEDAJ010000003">
    <property type="protein sequence ID" value="MBK0331087.1"/>
    <property type="molecule type" value="Genomic_DNA"/>
</dbReference>
<gene>
    <name evidence="2" type="ORF">I8D64_06680</name>
</gene>
<proteinExistence type="predicted"/>
<dbReference type="Gene3D" id="3.30.1330.30">
    <property type="match status" value="1"/>
</dbReference>
<feature type="region of interest" description="Disordered" evidence="1">
    <location>
        <begin position="137"/>
        <end position="174"/>
    </location>
</feature>
<protein>
    <recommendedName>
        <fullName evidence="4">Peptide chain release factor 1</fullName>
    </recommendedName>
</protein>
<dbReference type="InterPro" id="IPR029064">
    <property type="entry name" value="Ribosomal_eL30-like_sf"/>
</dbReference>
<sequence length="380" mass="40873">MKLPWLRSALENEGPYVSVHLDTTRLDPQAVTEIEARWARLRDQLAAAGAPAPLLDRIGETLLTPSALGGRHGRTVIAAGDEIVVDRVLPVPPLHESAHFGDEPELLPLLELTPFAVTQLLIEVDRAGADLRLRAPDAPSLSRHGEGLGEDASVDGGHDELHKASLGGGGQHGWRASNLEARVEDSWERNAEAVARTVERIVREQRPDMVLLTGDVRSSALLKAELGQEALERLHEVPGGTRGKSLDRPAFREEVVRVTRDFITRHEEDLLARFREASGRDGAAATSADDVAQVLDRGQVDELLLVSGRPCPDVERLLLSAIRTDAGISALREDTAGSDVLVDGIGALLRWHDEATPAASIGSMSGDARREGAHEGSSPS</sequence>
<name>A0ABS1B997_9MICO</name>
<dbReference type="RefSeq" id="WP_200501756.1">
    <property type="nucleotide sequence ID" value="NZ_JAEDAJ010000003.1"/>
</dbReference>